<evidence type="ECO:0000313" key="3">
    <source>
        <dbReference type="Proteomes" id="UP001500665"/>
    </source>
</evidence>
<proteinExistence type="predicted"/>
<feature type="compositionally biased region" description="Polar residues" evidence="1">
    <location>
        <begin position="13"/>
        <end position="25"/>
    </location>
</feature>
<feature type="region of interest" description="Disordered" evidence="1">
    <location>
        <begin position="1"/>
        <end position="25"/>
    </location>
</feature>
<dbReference type="Proteomes" id="UP001500665">
    <property type="component" value="Unassembled WGS sequence"/>
</dbReference>
<dbReference type="EMBL" id="BAAAHH010000001">
    <property type="protein sequence ID" value="GAA0937769.1"/>
    <property type="molecule type" value="Genomic_DNA"/>
</dbReference>
<protein>
    <submittedName>
        <fullName evidence="2">Uncharacterized protein</fullName>
    </submittedName>
</protein>
<evidence type="ECO:0000256" key="1">
    <source>
        <dbReference type="SAM" id="MobiDB-lite"/>
    </source>
</evidence>
<gene>
    <name evidence="2" type="ORF">GCM10009550_04850</name>
</gene>
<accession>A0ABP4AKL4</accession>
<keyword evidence="3" id="KW-1185">Reference proteome</keyword>
<reference evidence="3" key="1">
    <citation type="journal article" date="2019" name="Int. J. Syst. Evol. Microbiol.">
        <title>The Global Catalogue of Microorganisms (GCM) 10K type strain sequencing project: providing services to taxonomists for standard genome sequencing and annotation.</title>
        <authorList>
            <consortium name="The Broad Institute Genomics Platform"/>
            <consortium name="The Broad Institute Genome Sequencing Center for Infectious Disease"/>
            <person name="Wu L."/>
            <person name="Ma J."/>
        </authorList>
    </citation>
    <scope>NUCLEOTIDE SEQUENCE [LARGE SCALE GENOMIC DNA]</scope>
    <source>
        <strain evidence="3">JCM 10696</strain>
    </source>
</reference>
<name>A0ABP4AKL4_9ACTN</name>
<evidence type="ECO:0000313" key="2">
    <source>
        <dbReference type="EMBL" id="GAA0937769.1"/>
    </source>
</evidence>
<organism evidence="2 3">
    <name type="scientific">Actinocorallia libanotica</name>
    <dbReference type="NCBI Taxonomy" id="46162"/>
    <lineage>
        <taxon>Bacteria</taxon>
        <taxon>Bacillati</taxon>
        <taxon>Actinomycetota</taxon>
        <taxon>Actinomycetes</taxon>
        <taxon>Streptosporangiales</taxon>
        <taxon>Thermomonosporaceae</taxon>
        <taxon>Actinocorallia</taxon>
    </lineage>
</organism>
<comment type="caution">
    <text evidence="2">The sequence shown here is derived from an EMBL/GenBank/DDBJ whole genome shotgun (WGS) entry which is preliminary data.</text>
</comment>
<sequence>MFTMPKSTPRKPTGSSKAGSGTSQVAYRYHLPPRNTRSDSPRRCSVSIFHWAGEHWNGMFFTRPWTVQIETVRVSSCQDRQRSSNGWAASLRKRTGLDSTARRRLEPTGRWLPALRFAFKVA</sequence>